<gene>
    <name evidence="1" type="ORF">GPECTOR_7g1060</name>
</gene>
<dbReference type="OrthoDB" id="545773at2759"/>
<keyword evidence="2" id="KW-1185">Reference proteome</keyword>
<organism evidence="1 2">
    <name type="scientific">Gonium pectorale</name>
    <name type="common">Green alga</name>
    <dbReference type="NCBI Taxonomy" id="33097"/>
    <lineage>
        <taxon>Eukaryota</taxon>
        <taxon>Viridiplantae</taxon>
        <taxon>Chlorophyta</taxon>
        <taxon>core chlorophytes</taxon>
        <taxon>Chlorophyceae</taxon>
        <taxon>CS clade</taxon>
        <taxon>Chlamydomonadales</taxon>
        <taxon>Volvocaceae</taxon>
        <taxon>Gonium</taxon>
    </lineage>
</organism>
<reference evidence="2" key="1">
    <citation type="journal article" date="2016" name="Nat. Commun.">
        <title>The Gonium pectorale genome demonstrates co-option of cell cycle regulation during the evolution of multicellularity.</title>
        <authorList>
            <person name="Hanschen E.R."/>
            <person name="Marriage T.N."/>
            <person name="Ferris P.J."/>
            <person name="Hamaji T."/>
            <person name="Toyoda A."/>
            <person name="Fujiyama A."/>
            <person name="Neme R."/>
            <person name="Noguchi H."/>
            <person name="Minakuchi Y."/>
            <person name="Suzuki M."/>
            <person name="Kawai-Toyooka H."/>
            <person name="Smith D.R."/>
            <person name="Sparks H."/>
            <person name="Anderson J."/>
            <person name="Bakaric R."/>
            <person name="Luria V."/>
            <person name="Karger A."/>
            <person name="Kirschner M.W."/>
            <person name="Durand P.M."/>
            <person name="Michod R.E."/>
            <person name="Nozaki H."/>
            <person name="Olson B.J."/>
        </authorList>
    </citation>
    <scope>NUCLEOTIDE SEQUENCE [LARGE SCALE GENOMIC DNA]</scope>
    <source>
        <strain evidence="2">NIES-2863</strain>
    </source>
</reference>
<evidence type="ECO:0000313" key="2">
    <source>
        <dbReference type="Proteomes" id="UP000075714"/>
    </source>
</evidence>
<sequence>MTRGRPLAPNERQDLRRFVSETLVPGVGLSLMGFGPRQLATVLSALASLDCPPPSFWMAEWLQHFARRLETPPPQPLPPLPWLLASAAAAHQQQQQQSLGGAAGSAVLDRCEQLLRGASGGCGGSGSVGGSLPPAAVLLGPRELSTVLWALAVLGFRPPKVWLELATAGRRAAAAATTLVQTWPSPHDLAMAAFALGVLRFRPDRAQSLGLVLAMAARMADASSQDLVLWASALARMRLAVPVPWVGAFLVASSWRLDAMPPLALVNWIDAVARLRTAEPQWLRDRRAQAAHQAREAYWREWRRRREQQALLQGRDGPACCGGWSV</sequence>
<comment type="caution">
    <text evidence="1">The sequence shown here is derived from an EMBL/GenBank/DDBJ whole genome shotgun (WGS) entry which is preliminary data.</text>
</comment>
<dbReference type="Proteomes" id="UP000075714">
    <property type="component" value="Unassembled WGS sequence"/>
</dbReference>
<name>A0A150GU00_GONPE</name>
<proteinExistence type="predicted"/>
<dbReference type="EMBL" id="LSYV01000008">
    <property type="protein sequence ID" value="KXZ53168.1"/>
    <property type="molecule type" value="Genomic_DNA"/>
</dbReference>
<evidence type="ECO:0000313" key="1">
    <source>
        <dbReference type="EMBL" id="KXZ53168.1"/>
    </source>
</evidence>
<protein>
    <recommendedName>
        <fullName evidence="3">Tbc2 translation factor, chloroplastic</fullName>
    </recommendedName>
</protein>
<evidence type="ECO:0008006" key="3">
    <source>
        <dbReference type="Google" id="ProtNLM"/>
    </source>
</evidence>
<dbReference type="AlphaFoldDB" id="A0A150GU00"/>
<accession>A0A150GU00</accession>